<proteinExistence type="predicted"/>
<protein>
    <recommendedName>
        <fullName evidence="3">ABM domain-containing protein</fullName>
    </recommendedName>
</protein>
<dbReference type="EMBL" id="FMZF01000002">
    <property type="protein sequence ID" value="SDC59870.1"/>
    <property type="molecule type" value="Genomic_DNA"/>
</dbReference>
<keyword evidence="2" id="KW-1185">Reference proteome</keyword>
<evidence type="ECO:0000313" key="2">
    <source>
        <dbReference type="Proteomes" id="UP000199416"/>
    </source>
</evidence>
<dbReference type="OrthoDB" id="1550900at2"/>
<evidence type="ECO:0008006" key="3">
    <source>
        <dbReference type="Google" id="ProtNLM"/>
    </source>
</evidence>
<dbReference type="AlphaFoldDB" id="A0A1G6MWC9"/>
<reference evidence="2" key="1">
    <citation type="submission" date="2016-10" db="EMBL/GenBank/DDBJ databases">
        <authorList>
            <person name="Varghese N."/>
            <person name="Submissions S."/>
        </authorList>
    </citation>
    <scope>NUCLEOTIDE SEQUENCE [LARGE SCALE GENOMIC DNA]</scope>
    <source>
        <strain evidence="2">DSM 45421</strain>
    </source>
</reference>
<organism evidence="1 2">
    <name type="scientific">Geodermatophilus telluris</name>
    <dbReference type="NCBI Taxonomy" id="1190417"/>
    <lineage>
        <taxon>Bacteria</taxon>
        <taxon>Bacillati</taxon>
        <taxon>Actinomycetota</taxon>
        <taxon>Actinomycetes</taxon>
        <taxon>Geodermatophilales</taxon>
        <taxon>Geodermatophilaceae</taxon>
        <taxon>Geodermatophilus</taxon>
    </lineage>
</organism>
<sequence length="205" mass="22130">MTESALVAESMRNRHESLLHDAAVGRRDRAFARTARAAARRDGTALRWWRRRRPEPATLPAVPAVPAAVPAPARALAAEALLATPVLAGPASPDPLPLPTAAALTYALVVQQWGGITAGQYDDLRQAVGWDRDVPAGMRVHVASFTDGHLRTTDVWDSEEAFTAYQQAHVLPGLERLGIQARPEVAISSVYELTDTLPAPRRPAD</sequence>
<gene>
    <name evidence="1" type="ORF">SAMN05660690_2077</name>
</gene>
<dbReference type="STRING" id="1190417.SAMN05660690_2077"/>
<evidence type="ECO:0000313" key="1">
    <source>
        <dbReference type="EMBL" id="SDC59870.1"/>
    </source>
</evidence>
<accession>A0A1G6MWC9</accession>
<name>A0A1G6MWC9_9ACTN</name>
<dbReference type="Proteomes" id="UP000199416">
    <property type="component" value="Unassembled WGS sequence"/>
</dbReference>
<dbReference type="RefSeq" id="WP_091365651.1">
    <property type="nucleotide sequence ID" value="NZ_FMZF01000002.1"/>
</dbReference>